<dbReference type="Gene3D" id="3.40.50.880">
    <property type="match status" value="1"/>
</dbReference>
<evidence type="ECO:0000259" key="3">
    <source>
        <dbReference type="PROSITE" id="PS01124"/>
    </source>
</evidence>
<dbReference type="InterPro" id="IPR002818">
    <property type="entry name" value="DJ-1/PfpI"/>
</dbReference>
<dbReference type="PROSITE" id="PS01124">
    <property type="entry name" value="HTH_ARAC_FAMILY_2"/>
    <property type="match status" value="1"/>
</dbReference>
<feature type="domain" description="HTH araC/xylS-type" evidence="3">
    <location>
        <begin position="249"/>
        <end position="347"/>
    </location>
</feature>
<dbReference type="SUPFAM" id="SSF52317">
    <property type="entry name" value="Class I glutamine amidotransferase-like"/>
    <property type="match status" value="1"/>
</dbReference>
<dbReference type="GO" id="GO:0043565">
    <property type="term" value="F:sequence-specific DNA binding"/>
    <property type="evidence" value="ECO:0007669"/>
    <property type="project" value="InterPro"/>
</dbReference>
<evidence type="ECO:0000313" key="5">
    <source>
        <dbReference type="Proteomes" id="UP000612362"/>
    </source>
</evidence>
<protein>
    <submittedName>
        <fullName evidence="4">AraC family transcriptional regulator</fullName>
    </submittedName>
</protein>
<name>A0A8J3IE34_9CHLR</name>
<dbReference type="CDD" id="cd03137">
    <property type="entry name" value="GATase1_AraC_1"/>
    <property type="match status" value="1"/>
</dbReference>
<proteinExistence type="predicted"/>
<dbReference type="PANTHER" id="PTHR43130:SF3">
    <property type="entry name" value="HTH-TYPE TRANSCRIPTIONAL REGULATOR RV1931C"/>
    <property type="match status" value="1"/>
</dbReference>
<organism evidence="4 5">
    <name type="scientific">Ktedonospora formicarum</name>
    <dbReference type="NCBI Taxonomy" id="2778364"/>
    <lineage>
        <taxon>Bacteria</taxon>
        <taxon>Bacillati</taxon>
        <taxon>Chloroflexota</taxon>
        <taxon>Ktedonobacteria</taxon>
        <taxon>Ktedonobacterales</taxon>
        <taxon>Ktedonobacteraceae</taxon>
        <taxon>Ktedonospora</taxon>
    </lineage>
</organism>
<keyword evidence="5" id="KW-1185">Reference proteome</keyword>
<dbReference type="Proteomes" id="UP000612362">
    <property type="component" value="Unassembled WGS sequence"/>
</dbReference>
<gene>
    <name evidence="4" type="ORF">KSX_88060</name>
</gene>
<dbReference type="InterPro" id="IPR052158">
    <property type="entry name" value="INH-QAR"/>
</dbReference>
<sequence>METCFPRGISPSKGGMEMMHIQNQNRLGSTDSRARRIVFFVPPHVHLLDLAGPAQVFDTALRAGAPYTLHYCSSQAIQESAQGMIIAYLTPLASVTSGDLIIVPGMQWEAFPLEAALLDQEARDWLRSAAQAGAHVASICTGAFALGEAGLLDGRRCTTHWAQVEALQTHFPRARVLENVLFVHDGTITTSAGIASGIDLALAFLEHAQGPMFAAQVARHLVVYMRRNGSEPQRSIYLEYRTHLHAGVHRVQDYLISHVAEHVSLEELATIAKVSSRGLNRAFKEATGLTPVQYHQRLRLELAATLLANSTLRVEDVARQCGFEDVRHFRRLWQRHFGLPPSLNRTLHHIV</sequence>
<evidence type="ECO:0000256" key="1">
    <source>
        <dbReference type="ARBA" id="ARBA00023015"/>
    </source>
</evidence>
<dbReference type="Gene3D" id="1.10.10.60">
    <property type="entry name" value="Homeodomain-like"/>
    <property type="match status" value="2"/>
</dbReference>
<dbReference type="InterPro" id="IPR009057">
    <property type="entry name" value="Homeodomain-like_sf"/>
</dbReference>
<comment type="caution">
    <text evidence="4">The sequence shown here is derived from an EMBL/GenBank/DDBJ whole genome shotgun (WGS) entry which is preliminary data.</text>
</comment>
<accession>A0A8J3IE34</accession>
<evidence type="ECO:0000313" key="4">
    <source>
        <dbReference type="EMBL" id="GHO50643.1"/>
    </source>
</evidence>
<dbReference type="InterPro" id="IPR018060">
    <property type="entry name" value="HTH_AraC"/>
</dbReference>
<dbReference type="SMART" id="SM00342">
    <property type="entry name" value="HTH_ARAC"/>
    <property type="match status" value="1"/>
</dbReference>
<dbReference type="PANTHER" id="PTHR43130">
    <property type="entry name" value="ARAC-FAMILY TRANSCRIPTIONAL REGULATOR"/>
    <property type="match status" value="1"/>
</dbReference>
<dbReference type="InterPro" id="IPR029062">
    <property type="entry name" value="Class_I_gatase-like"/>
</dbReference>
<keyword evidence="2" id="KW-0804">Transcription</keyword>
<dbReference type="Pfam" id="PF12833">
    <property type="entry name" value="HTH_18"/>
    <property type="match status" value="1"/>
</dbReference>
<keyword evidence="1" id="KW-0805">Transcription regulation</keyword>
<dbReference type="GO" id="GO:0003700">
    <property type="term" value="F:DNA-binding transcription factor activity"/>
    <property type="evidence" value="ECO:0007669"/>
    <property type="project" value="InterPro"/>
</dbReference>
<reference evidence="4" key="1">
    <citation type="submission" date="2020-10" db="EMBL/GenBank/DDBJ databases">
        <title>Taxonomic study of unclassified bacteria belonging to the class Ktedonobacteria.</title>
        <authorList>
            <person name="Yabe S."/>
            <person name="Wang C.M."/>
            <person name="Zheng Y."/>
            <person name="Sakai Y."/>
            <person name="Cavaletti L."/>
            <person name="Monciardini P."/>
            <person name="Donadio S."/>
        </authorList>
    </citation>
    <scope>NUCLEOTIDE SEQUENCE</scope>
    <source>
        <strain evidence="4">SOSP1-1</strain>
    </source>
</reference>
<dbReference type="EMBL" id="BNJF01000009">
    <property type="protein sequence ID" value="GHO50643.1"/>
    <property type="molecule type" value="Genomic_DNA"/>
</dbReference>
<dbReference type="SUPFAM" id="SSF46689">
    <property type="entry name" value="Homeodomain-like"/>
    <property type="match status" value="2"/>
</dbReference>
<dbReference type="AlphaFoldDB" id="A0A8J3IE34"/>
<dbReference type="Pfam" id="PF01965">
    <property type="entry name" value="DJ-1_PfpI"/>
    <property type="match status" value="1"/>
</dbReference>
<evidence type="ECO:0000256" key="2">
    <source>
        <dbReference type="ARBA" id="ARBA00023163"/>
    </source>
</evidence>